<name>A0A1N7RZN3_9BURK</name>
<sequence>MGAGIMPGLAGQNLDYRGRKIVGGNLYLLSKSYEHLTDLENQLGPMSCSLHTGLPRFVKLLAVETTTEPGTVPVNTLGHPNKGQACS</sequence>
<proteinExistence type="predicted"/>
<accession>A0A1N7RZN3</accession>
<reference evidence="1 2" key="1">
    <citation type="submission" date="2016-12" db="EMBL/GenBank/DDBJ databases">
        <authorList>
            <person name="Song W.-J."/>
            <person name="Kurnit D.M."/>
        </authorList>
    </citation>
    <scope>NUCLEOTIDE SEQUENCE [LARGE SCALE GENOMIC DNA]</scope>
    <source>
        <strain evidence="1 2">STM7296</strain>
    </source>
</reference>
<keyword evidence="2" id="KW-1185">Reference proteome</keyword>
<evidence type="ECO:0000313" key="2">
    <source>
        <dbReference type="Proteomes" id="UP000187012"/>
    </source>
</evidence>
<protein>
    <submittedName>
        <fullName evidence="1">Uncharacterized protein</fullName>
    </submittedName>
</protein>
<dbReference type="STRING" id="1247936.BN2475_260046"/>
<gene>
    <name evidence="1" type="ORF">BN2475_260046</name>
</gene>
<dbReference type="AlphaFoldDB" id="A0A1N7RZN3"/>
<organism evidence="1 2">
    <name type="scientific">Paraburkholderia ribeironis</name>
    <dbReference type="NCBI Taxonomy" id="1247936"/>
    <lineage>
        <taxon>Bacteria</taxon>
        <taxon>Pseudomonadati</taxon>
        <taxon>Pseudomonadota</taxon>
        <taxon>Betaproteobacteria</taxon>
        <taxon>Burkholderiales</taxon>
        <taxon>Burkholderiaceae</taxon>
        <taxon>Paraburkholderia</taxon>
    </lineage>
</organism>
<dbReference type="EMBL" id="CYGX02000026">
    <property type="protein sequence ID" value="SIT40592.1"/>
    <property type="molecule type" value="Genomic_DNA"/>
</dbReference>
<evidence type="ECO:0000313" key="1">
    <source>
        <dbReference type="EMBL" id="SIT40592.1"/>
    </source>
</evidence>
<dbReference type="Proteomes" id="UP000187012">
    <property type="component" value="Unassembled WGS sequence"/>
</dbReference>